<dbReference type="InterPro" id="IPR003115">
    <property type="entry name" value="ParB_N"/>
</dbReference>
<dbReference type="Pfam" id="PF06613">
    <property type="entry name" value="KorB_C"/>
    <property type="match status" value="1"/>
</dbReference>
<dbReference type="BioCyc" id="NGON940296:GLHN-2248-MONOMER"/>
<evidence type="ECO:0000313" key="4">
    <source>
        <dbReference type="EMBL" id="ADV09169.1"/>
    </source>
</evidence>
<evidence type="ECO:0000256" key="2">
    <source>
        <dbReference type="SAM" id="MobiDB-lite"/>
    </source>
</evidence>
<dbReference type="Gene3D" id="6.10.250.140">
    <property type="match status" value="1"/>
</dbReference>
<dbReference type="CDD" id="cd16398">
    <property type="entry name" value="KorB_N_like"/>
    <property type="match status" value="1"/>
</dbReference>
<keyword evidence="4" id="KW-0614">Plasmid</keyword>
<dbReference type="SUPFAM" id="SSF110849">
    <property type="entry name" value="ParB/Sulfiredoxin"/>
    <property type="match status" value="1"/>
</dbReference>
<proteinExistence type="inferred from homology"/>
<comment type="similarity">
    <text evidence="1">Belongs to the ParB family.</text>
</comment>
<feature type="compositionally biased region" description="Basic and acidic residues" evidence="2">
    <location>
        <begin position="225"/>
        <end position="235"/>
    </location>
</feature>
<protein>
    <submittedName>
        <fullName evidence="4">ParB</fullName>
    </submittedName>
</protein>
<dbReference type="GO" id="GO:0045892">
    <property type="term" value="P:negative regulation of DNA-templated transcription"/>
    <property type="evidence" value="ECO:0007669"/>
    <property type="project" value="InterPro"/>
</dbReference>
<dbReference type="InterPro" id="IPR010575">
    <property type="entry name" value="KorB_C"/>
</dbReference>
<dbReference type="PANTHER" id="PTHR33375:SF1">
    <property type="entry name" value="CHROMOSOME-PARTITIONING PROTEIN PARB-RELATED"/>
    <property type="match status" value="1"/>
</dbReference>
<dbReference type="GO" id="GO:0005694">
    <property type="term" value="C:chromosome"/>
    <property type="evidence" value="ECO:0007669"/>
    <property type="project" value="TreeGrafter"/>
</dbReference>
<dbReference type="SUPFAM" id="SSF50037">
    <property type="entry name" value="C-terminal domain of transcriptional repressors"/>
    <property type="match status" value="1"/>
</dbReference>
<name>A0A171IPV4_NEIGO</name>
<sequence length="305" mass="33583">MNNSNLGLENIGNLSELLGNAEVSSGTPLRLPLASIKEDPDQPRKEFDEGKIQELANSIQERGVKTPISVRQSSEEGVYVINHGARRYRASLLAGLSEIPAYIDQDYSLIDQAVENIQRDNLTPREIADVIGRLLAEGMKKGQIAEKMGKSPAFVTQHANLLDLPEPLANAFNSGKISDLTVINDLNALYKKEPEAVEDLLSNEDEITRSSVRNLKEFLNSDPKNSADADHEKPSKAKVKEKKPEDPDKLKKAIVQVMYQGQLARLVLNKRGLSGDEVWIKFEESGETESVPCKEISGIVAVIEG</sequence>
<gene>
    <name evidence="4" type="ORF">NGTW08_p0039</name>
</gene>
<dbReference type="Gene3D" id="2.30.30.150">
    <property type="entry name" value="KorB, C-terminal domain"/>
    <property type="match status" value="1"/>
</dbReference>
<dbReference type="SMART" id="SM00470">
    <property type="entry name" value="ParB"/>
    <property type="match status" value="1"/>
</dbReference>
<dbReference type="PANTHER" id="PTHR33375">
    <property type="entry name" value="CHROMOSOME-PARTITIONING PROTEIN PARB-RELATED"/>
    <property type="match status" value="1"/>
</dbReference>
<dbReference type="InterPro" id="IPR050336">
    <property type="entry name" value="Chromosome_partition/occlusion"/>
</dbReference>
<dbReference type="Pfam" id="PF08535">
    <property type="entry name" value="KorB"/>
    <property type="match status" value="1"/>
</dbReference>
<dbReference type="GO" id="GO:0003677">
    <property type="term" value="F:DNA binding"/>
    <property type="evidence" value="ECO:0007669"/>
    <property type="project" value="InterPro"/>
</dbReference>
<dbReference type="InterPro" id="IPR042075">
    <property type="entry name" value="KorB_DNA-db"/>
</dbReference>
<dbReference type="Gene3D" id="1.10.10.730">
    <property type="entry name" value="KorB DNA-binding domain"/>
    <property type="match status" value="1"/>
</dbReference>
<dbReference type="InterPro" id="IPR036086">
    <property type="entry name" value="ParB/Sulfiredoxin_sf"/>
</dbReference>
<dbReference type="InterPro" id="IPR004437">
    <property type="entry name" value="ParB/RepB/Spo0J"/>
</dbReference>
<geneLocation type="plasmid" evidence="4">
    <name>pNGTCDC08107</name>
</geneLocation>
<dbReference type="Pfam" id="PF02195">
    <property type="entry name" value="ParB_N"/>
    <property type="match status" value="1"/>
</dbReference>
<feature type="domain" description="ParB-like N-terminal" evidence="3">
    <location>
        <begin position="29"/>
        <end position="117"/>
    </location>
</feature>
<dbReference type="InterPro" id="IPR013741">
    <property type="entry name" value="KorB_domain"/>
</dbReference>
<reference evidence="4" key="2">
    <citation type="journal article" date="2011" name="J. Bacteriol.">
        <title>Draft genome sequence of a dominant, multidrug-resistant Neisseria gonorrhoeae strain, TCDC-NG08107, from a sexual group at high risk of acquiring human immunodeficiency virus infection and syphilis.</title>
        <authorList>
            <person name="Chen C.C."/>
            <person name="Hsia K.C."/>
            <person name="Huang C.T."/>
            <person name="Wong W.W."/>
            <person name="Yen M.Y."/>
            <person name="Li L.H."/>
            <person name="Lin K.Y."/>
            <person name="Chen K.W."/>
            <person name="Li S.Y."/>
        </authorList>
    </citation>
    <scope>NUCLEOTIDE SEQUENCE</scope>
    <source>
        <strain evidence="4">TCDC-NG08107</strain>
        <plasmid evidence="4">pNGTCDC08107</plasmid>
    </source>
</reference>
<organism evidence="4">
    <name type="scientific">Neisseria gonorrhoeae TCDC-NG08107</name>
    <dbReference type="NCBI Taxonomy" id="940296"/>
    <lineage>
        <taxon>Bacteria</taxon>
        <taxon>Pseudomonadati</taxon>
        <taxon>Pseudomonadota</taxon>
        <taxon>Betaproteobacteria</taxon>
        <taxon>Neisseriales</taxon>
        <taxon>Neisseriaceae</taxon>
        <taxon>Neisseria</taxon>
    </lineage>
</organism>
<dbReference type="GO" id="GO:0007059">
    <property type="term" value="P:chromosome segregation"/>
    <property type="evidence" value="ECO:0007669"/>
    <property type="project" value="TreeGrafter"/>
</dbReference>
<dbReference type="InterPro" id="IPR008988">
    <property type="entry name" value="Transcriptional_repressor_C"/>
</dbReference>
<dbReference type="InterPro" id="IPR037048">
    <property type="entry name" value="KorB_C_sf"/>
</dbReference>
<dbReference type="NCBIfam" id="TIGR00180">
    <property type="entry name" value="parB_part"/>
    <property type="match status" value="1"/>
</dbReference>
<evidence type="ECO:0000256" key="1">
    <source>
        <dbReference type="ARBA" id="ARBA00006295"/>
    </source>
</evidence>
<accession>A0A171IPV4</accession>
<dbReference type="EMBL" id="CP002441">
    <property type="protein sequence ID" value="ADV09169.1"/>
    <property type="molecule type" value="Genomic_DNA"/>
</dbReference>
<dbReference type="AlphaFoldDB" id="A0A171IPV4"/>
<reference evidence="4" key="1">
    <citation type="submission" date="2010-12" db="EMBL/GenBank/DDBJ databases">
        <authorList>
            <person name="Wang C.B."/>
            <person name="He X.J."/>
        </authorList>
    </citation>
    <scope>NUCLEOTIDE SEQUENCE</scope>
    <source>
        <strain evidence="4">TCDC-NG08107</strain>
        <plasmid evidence="4">pNGTCDC08107</plasmid>
    </source>
</reference>
<dbReference type="Gene3D" id="3.90.1530.30">
    <property type="match status" value="1"/>
</dbReference>
<dbReference type="SUPFAM" id="SSF109709">
    <property type="entry name" value="KorB DNA-binding domain-like"/>
    <property type="match status" value="1"/>
</dbReference>
<evidence type="ECO:0000259" key="3">
    <source>
        <dbReference type="SMART" id="SM00470"/>
    </source>
</evidence>
<feature type="region of interest" description="Disordered" evidence="2">
    <location>
        <begin position="219"/>
        <end position="247"/>
    </location>
</feature>